<feature type="region of interest" description="Disordered" evidence="10">
    <location>
        <begin position="498"/>
        <end position="639"/>
    </location>
</feature>
<accession>A0A9P7MYZ7</accession>
<dbReference type="Proteomes" id="UP000784919">
    <property type="component" value="Unassembled WGS sequence"/>
</dbReference>
<feature type="compositionally biased region" description="Acidic residues" evidence="10">
    <location>
        <begin position="568"/>
        <end position="582"/>
    </location>
</feature>
<evidence type="ECO:0000313" key="14">
    <source>
        <dbReference type="Proteomes" id="UP000784919"/>
    </source>
</evidence>
<keyword evidence="7" id="KW-0131">Cell cycle</keyword>
<comment type="caution">
    <text evidence="13">The sequence shown here is derived from an EMBL/GenBank/DDBJ whole genome shotgun (WGS) entry which is preliminary data.</text>
</comment>
<keyword evidence="6 9" id="KW-0175">Coiled coil</keyword>
<evidence type="ECO:0008006" key="15">
    <source>
        <dbReference type="Google" id="ProtNLM"/>
    </source>
</evidence>
<feature type="domain" description="Shugoshin C-terminal" evidence="11">
    <location>
        <begin position="444"/>
        <end position="467"/>
    </location>
</feature>
<feature type="compositionally biased region" description="Basic and acidic residues" evidence="10">
    <location>
        <begin position="498"/>
        <end position="509"/>
    </location>
</feature>
<feature type="coiled-coil region" evidence="9">
    <location>
        <begin position="37"/>
        <end position="71"/>
    </location>
</feature>
<dbReference type="OrthoDB" id="5394106at2759"/>
<reference evidence="13" key="1">
    <citation type="journal article" date="2020" name="bioRxiv">
        <title>Whole genome comparisons of ergot fungi reveals the divergence and evolution of species within the genus Claviceps are the result of varying mechanisms driving genome evolution and host range expansion.</title>
        <authorList>
            <person name="Wyka S.A."/>
            <person name="Mondo S.J."/>
            <person name="Liu M."/>
            <person name="Dettman J."/>
            <person name="Nalam V."/>
            <person name="Broders K.D."/>
        </authorList>
    </citation>
    <scope>NUCLEOTIDE SEQUENCE</scope>
    <source>
        <strain evidence="13">CCC 1102</strain>
    </source>
</reference>
<dbReference type="GO" id="GO:0051301">
    <property type="term" value="P:cell division"/>
    <property type="evidence" value="ECO:0007669"/>
    <property type="project" value="UniProtKB-KW"/>
</dbReference>
<feature type="compositionally biased region" description="Basic and acidic residues" evidence="10">
    <location>
        <begin position="359"/>
        <end position="375"/>
    </location>
</feature>
<feature type="compositionally biased region" description="Basic and acidic residues" evidence="10">
    <location>
        <begin position="619"/>
        <end position="631"/>
    </location>
</feature>
<evidence type="ECO:0000256" key="10">
    <source>
        <dbReference type="SAM" id="MobiDB-lite"/>
    </source>
</evidence>
<name>A0A9P7MYZ7_9HYPO</name>
<gene>
    <name evidence="13" type="ORF">E4U56_001934</name>
</gene>
<protein>
    <recommendedName>
        <fullName evidence="15">Shugoshin</fullName>
    </recommendedName>
</protein>
<sequence length="639" mass="71334">MAAENFLGSEEEKLVRKKMLRQNRDLAKSNNVRALRIRELESECALMLSENLELRSRVLELEAQVENNEARRIADHALAIKARLEAQLTEWGSLLSGLGMEPPMKRRSPEMRKTMKHRMSFCPGRPSPSQRRLRDIARDIEELGSISERRSSSRQSLNPEQIRAMRVEAESAVPESPSKLRIIEQPESESPTRRAFAESEARSPPRKPIEPPISFPSPNPTKKASLLVLLPEKKKKPEPIRRHPIVAQPSTPIPEHLPTKAGSKRKFSQHEGETIHPHQSTDENEPPRPMTNKVSIRDKAGGKTLKELSHIRKAARETPSTAGNGRKPLAAKSTNDDFSSPRKVAKSATTDEVSAAKAELAKSKPLKDRQKLKSKIDMAPKIQAISVRDSSPRPTVIISNDELIMPVSEPVLMSSNSPEPISRRDEARGDTPPPADISLNGEASRPSRRNRTTVSYAEPNLRAKMRRPTKELFDAVTGEGKYARRVSQCDQPFSEEAKFKRESVTKDSLSHIPDAIDMDERKSPEPDSEIISPFERESPVQEVSFVASITERPRRHSRPVDYAADISTDPDDDEDDSGDVDVYEFTSSSPHIDKDGRAGKATGGRRQGAVTRRRSAVVDSDKGTSAKDRSASRRRSMVV</sequence>
<evidence type="ECO:0000256" key="8">
    <source>
        <dbReference type="ARBA" id="ARBA00023328"/>
    </source>
</evidence>
<dbReference type="InterPro" id="IPR011516">
    <property type="entry name" value="Shugoshin_N"/>
</dbReference>
<dbReference type="GO" id="GO:0005634">
    <property type="term" value="C:nucleus"/>
    <property type="evidence" value="ECO:0007669"/>
    <property type="project" value="InterPro"/>
</dbReference>
<dbReference type="Pfam" id="PF07558">
    <property type="entry name" value="Shugoshin_N"/>
    <property type="match status" value="1"/>
</dbReference>
<evidence type="ECO:0000256" key="9">
    <source>
        <dbReference type="SAM" id="Coils"/>
    </source>
</evidence>
<feature type="region of interest" description="Disordered" evidence="10">
    <location>
        <begin position="167"/>
        <end position="375"/>
    </location>
</feature>
<dbReference type="GO" id="GO:0045132">
    <property type="term" value="P:meiotic chromosome segregation"/>
    <property type="evidence" value="ECO:0007669"/>
    <property type="project" value="InterPro"/>
</dbReference>
<evidence type="ECO:0000256" key="2">
    <source>
        <dbReference type="ARBA" id="ARBA00010845"/>
    </source>
</evidence>
<evidence type="ECO:0000256" key="7">
    <source>
        <dbReference type="ARBA" id="ARBA00023306"/>
    </source>
</evidence>
<proteinExistence type="inferred from homology"/>
<comment type="similarity">
    <text evidence="2">Belongs to the shugoshin family.</text>
</comment>
<keyword evidence="8" id="KW-0137">Centromere</keyword>
<evidence type="ECO:0000259" key="11">
    <source>
        <dbReference type="Pfam" id="PF07557"/>
    </source>
</evidence>
<dbReference type="Pfam" id="PF07557">
    <property type="entry name" value="Shugoshin_C"/>
    <property type="match status" value="1"/>
</dbReference>
<evidence type="ECO:0000256" key="6">
    <source>
        <dbReference type="ARBA" id="ARBA00023054"/>
    </source>
</evidence>
<organism evidence="13 14">
    <name type="scientific">Claviceps arundinis</name>
    <dbReference type="NCBI Taxonomy" id="1623583"/>
    <lineage>
        <taxon>Eukaryota</taxon>
        <taxon>Fungi</taxon>
        <taxon>Dikarya</taxon>
        <taxon>Ascomycota</taxon>
        <taxon>Pezizomycotina</taxon>
        <taxon>Sordariomycetes</taxon>
        <taxon>Hypocreomycetidae</taxon>
        <taxon>Hypocreales</taxon>
        <taxon>Clavicipitaceae</taxon>
        <taxon>Claviceps</taxon>
    </lineage>
</organism>
<feature type="compositionally biased region" description="Basic and acidic residues" evidence="10">
    <location>
        <begin position="295"/>
        <end position="316"/>
    </location>
</feature>
<evidence type="ECO:0000256" key="4">
    <source>
        <dbReference type="ARBA" id="ARBA00022618"/>
    </source>
</evidence>
<feature type="compositionally biased region" description="Basic and acidic residues" evidence="10">
    <location>
        <begin position="190"/>
        <end position="209"/>
    </location>
</feature>
<evidence type="ECO:0000259" key="12">
    <source>
        <dbReference type="Pfam" id="PF07558"/>
    </source>
</evidence>
<feature type="region of interest" description="Disordered" evidence="10">
    <location>
        <begin position="409"/>
        <end position="467"/>
    </location>
</feature>
<evidence type="ECO:0000256" key="1">
    <source>
        <dbReference type="ARBA" id="ARBA00004584"/>
    </source>
</evidence>
<dbReference type="InterPro" id="IPR011515">
    <property type="entry name" value="Shugoshin_C"/>
</dbReference>
<evidence type="ECO:0000313" key="13">
    <source>
        <dbReference type="EMBL" id="KAG5976412.1"/>
    </source>
</evidence>
<feature type="compositionally biased region" description="Basic and acidic residues" evidence="10">
    <location>
        <begin position="231"/>
        <end position="241"/>
    </location>
</feature>
<dbReference type="EMBL" id="SRPS01000016">
    <property type="protein sequence ID" value="KAG5976412.1"/>
    <property type="molecule type" value="Genomic_DNA"/>
</dbReference>
<feature type="compositionally biased region" description="Basic and acidic residues" evidence="10">
    <location>
        <begin position="268"/>
        <end position="281"/>
    </location>
</feature>
<feature type="compositionally biased region" description="Pro residues" evidence="10">
    <location>
        <begin position="210"/>
        <end position="219"/>
    </location>
</feature>
<evidence type="ECO:0000256" key="3">
    <source>
        <dbReference type="ARBA" id="ARBA00022454"/>
    </source>
</evidence>
<keyword evidence="3" id="KW-0158">Chromosome</keyword>
<keyword evidence="4" id="KW-0132">Cell division</keyword>
<keyword evidence="5" id="KW-0159">Chromosome partition</keyword>
<comment type="subcellular location">
    <subcellularLocation>
        <location evidence="1">Chromosome</location>
        <location evidence="1">Centromere</location>
    </subcellularLocation>
</comment>
<dbReference type="GO" id="GO:0000779">
    <property type="term" value="C:condensed chromosome, centromeric region"/>
    <property type="evidence" value="ECO:0007669"/>
    <property type="project" value="UniProtKB-ARBA"/>
</dbReference>
<dbReference type="AlphaFoldDB" id="A0A9P7MYZ7"/>
<evidence type="ECO:0000256" key="5">
    <source>
        <dbReference type="ARBA" id="ARBA00022829"/>
    </source>
</evidence>
<feature type="domain" description="Shugoshin N-terminal coiled-coil" evidence="12">
    <location>
        <begin position="15"/>
        <end position="59"/>
    </location>
</feature>